<sequence length="270" mass="28003">MTATPVTPSPVTVDVDDAGLAVVTIDHPPLNLYDEALHEALRAAVAELEGARPRGALVRAEGKVVSGGVDVKQVFHPMAQAGDAAAGTAYFAELVDLGRRIHHLPFPTVFAAHGLTLTWAFEVALACDLIVATPRASFGLIEATVGLTPAMGGTQRLAERAGAGRARLLVMTAGRFGADELERWGVVDRLIPEDGFDAAARELAAQLAAGPTRAHAATKEILRHLAEGGLEAAHEVTPQAAGALFATADLQGAMASFVEQGHGKATFTGE</sequence>
<name>A0ABP9EE62_9PSEU</name>
<dbReference type="RefSeq" id="WP_274234158.1">
    <property type="nucleotide sequence ID" value="NZ_BAABHQ010000007.1"/>
</dbReference>
<dbReference type="Pfam" id="PF00378">
    <property type="entry name" value="ECH_1"/>
    <property type="match status" value="1"/>
</dbReference>
<keyword evidence="2" id="KW-1185">Reference proteome</keyword>
<protein>
    <submittedName>
        <fullName evidence="1">Enoyl-CoA hydratase/isomerase family protein</fullName>
    </submittedName>
</protein>
<dbReference type="Proteomes" id="UP001500457">
    <property type="component" value="Unassembled WGS sequence"/>
</dbReference>
<evidence type="ECO:0000313" key="1">
    <source>
        <dbReference type="EMBL" id="GAA4876706.1"/>
    </source>
</evidence>
<dbReference type="PANTHER" id="PTHR11941">
    <property type="entry name" value="ENOYL-COA HYDRATASE-RELATED"/>
    <property type="match status" value="1"/>
</dbReference>
<reference evidence="2" key="1">
    <citation type="journal article" date="2019" name="Int. J. Syst. Evol. Microbiol.">
        <title>The Global Catalogue of Microorganisms (GCM) 10K type strain sequencing project: providing services to taxonomists for standard genome sequencing and annotation.</title>
        <authorList>
            <consortium name="The Broad Institute Genomics Platform"/>
            <consortium name="The Broad Institute Genome Sequencing Center for Infectious Disease"/>
            <person name="Wu L."/>
            <person name="Ma J."/>
        </authorList>
    </citation>
    <scope>NUCLEOTIDE SEQUENCE [LARGE SCALE GENOMIC DNA]</scope>
    <source>
        <strain evidence="2">JCM 17983</strain>
    </source>
</reference>
<dbReference type="InterPro" id="IPR001753">
    <property type="entry name" value="Enoyl-CoA_hydra/iso"/>
</dbReference>
<evidence type="ECO:0000313" key="2">
    <source>
        <dbReference type="Proteomes" id="UP001500457"/>
    </source>
</evidence>
<gene>
    <name evidence="1" type="ORF">GCM10023203_28750</name>
</gene>
<dbReference type="EMBL" id="BAABHQ010000007">
    <property type="protein sequence ID" value="GAA4876706.1"/>
    <property type="molecule type" value="Genomic_DNA"/>
</dbReference>
<dbReference type="CDD" id="cd06558">
    <property type="entry name" value="crotonase-like"/>
    <property type="match status" value="1"/>
</dbReference>
<proteinExistence type="predicted"/>
<comment type="caution">
    <text evidence="1">The sequence shown here is derived from an EMBL/GenBank/DDBJ whole genome shotgun (WGS) entry which is preliminary data.</text>
</comment>
<dbReference type="InterPro" id="IPR029045">
    <property type="entry name" value="ClpP/crotonase-like_dom_sf"/>
</dbReference>
<dbReference type="SUPFAM" id="SSF52096">
    <property type="entry name" value="ClpP/crotonase"/>
    <property type="match status" value="1"/>
</dbReference>
<organism evidence="1 2">
    <name type="scientific">Actinomycetospora straminea</name>
    <dbReference type="NCBI Taxonomy" id="663607"/>
    <lineage>
        <taxon>Bacteria</taxon>
        <taxon>Bacillati</taxon>
        <taxon>Actinomycetota</taxon>
        <taxon>Actinomycetes</taxon>
        <taxon>Pseudonocardiales</taxon>
        <taxon>Pseudonocardiaceae</taxon>
        <taxon>Actinomycetospora</taxon>
    </lineage>
</organism>
<dbReference type="Gene3D" id="3.90.226.10">
    <property type="entry name" value="2-enoyl-CoA Hydratase, Chain A, domain 1"/>
    <property type="match status" value="1"/>
</dbReference>
<accession>A0ABP9EE62</accession>
<dbReference type="PANTHER" id="PTHR11941:SF54">
    <property type="entry name" value="ENOYL-COA HYDRATASE, MITOCHONDRIAL"/>
    <property type="match status" value="1"/>
</dbReference>